<reference evidence="3 4" key="1">
    <citation type="submission" date="2019-11" db="EMBL/GenBank/DDBJ databases">
        <title>Pedobacter sp. HMF7647 Genome sequencing and assembly.</title>
        <authorList>
            <person name="Kang H."/>
            <person name="Kim H."/>
            <person name="Joh K."/>
        </authorList>
    </citation>
    <scope>NUCLEOTIDE SEQUENCE [LARGE SCALE GENOMIC DNA]</scope>
    <source>
        <strain evidence="3 4">HMF7647</strain>
    </source>
</reference>
<feature type="domain" description="Isochorismatase-like" evidence="2">
    <location>
        <begin position="3"/>
        <end position="154"/>
    </location>
</feature>
<protein>
    <submittedName>
        <fullName evidence="3">Isochorismatase family protein</fullName>
    </submittedName>
</protein>
<dbReference type="PANTHER" id="PTHR43540">
    <property type="entry name" value="PEROXYUREIDOACRYLATE/UREIDOACRYLATE AMIDOHYDROLASE-RELATED"/>
    <property type="match status" value="1"/>
</dbReference>
<comment type="caution">
    <text evidence="3">The sequence shown here is derived from an EMBL/GenBank/DDBJ whole genome shotgun (WGS) entry which is preliminary data.</text>
</comment>
<dbReference type="CDD" id="cd00431">
    <property type="entry name" value="cysteine_hydrolases"/>
    <property type="match status" value="1"/>
</dbReference>
<name>A0A7K1YA11_9SPHI</name>
<dbReference type="InterPro" id="IPR036380">
    <property type="entry name" value="Isochorismatase-like_sf"/>
</dbReference>
<proteinExistence type="predicted"/>
<evidence type="ECO:0000313" key="3">
    <source>
        <dbReference type="EMBL" id="MXV51412.1"/>
    </source>
</evidence>
<dbReference type="RefSeq" id="WP_160844581.1">
    <property type="nucleotide sequence ID" value="NZ_WVHT01000004.1"/>
</dbReference>
<gene>
    <name evidence="3" type="ORF">GS399_10560</name>
</gene>
<evidence type="ECO:0000256" key="1">
    <source>
        <dbReference type="ARBA" id="ARBA00022801"/>
    </source>
</evidence>
<dbReference type="AlphaFoldDB" id="A0A7K1YA11"/>
<keyword evidence="4" id="KW-1185">Reference proteome</keyword>
<organism evidence="3 4">
    <name type="scientific">Hufsiella arboris</name>
    <dbReference type="NCBI Taxonomy" id="2695275"/>
    <lineage>
        <taxon>Bacteria</taxon>
        <taxon>Pseudomonadati</taxon>
        <taxon>Bacteroidota</taxon>
        <taxon>Sphingobacteriia</taxon>
        <taxon>Sphingobacteriales</taxon>
        <taxon>Sphingobacteriaceae</taxon>
        <taxon>Hufsiella</taxon>
    </lineage>
</organism>
<dbReference type="InterPro" id="IPR050272">
    <property type="entry name" value="Isochorismatase-like_hydrls"/>
</dbReference>
<dbReference type="SUPFAM" id="SSF52499">
    <property type="entry name" value="Isochorismatase-like hydrolases"/>
    <property type="match status" value="1"/>
</dbReference>
<dbReference type="Pfam" id="PF00857">
    <property type="entry name" value="Isochorismatase"/>
    <property type="match status" value="1"/>
</dbReference>
<dbReference type="GO" id="GO:0016787">
    <property type="term" value="F:hydrolase activity"/>
    <property type="evidence" value="ECO:0007669"/>
    <property type="project" value="UniProtKB-KW"/>
</dbReference>
<accession>A0A7K1YA11</accession>
<dbReference type="Gene3D" id="3.40.50.850">
    <property type="entry name" value="Isochorismatase-like"/>
    <property type="match status" value="1"/>
</dbReference>
<evidence type="ECO:0000313" key="4">
    <source>
        <dbReference type="Proteomes" id="UP000466586"/>
    </source>
</evidence>
<dbReference type="Proteomes" id="UP000466586">
    <property type="component" value="Unassembled WGS sequence"/>
</dbReference>
<dbReference type="InterPro" id="IPR000868">
    <property type="entry name" value="Isochorismatase-like_dom"/>
</dbReference>
<keyword evidence="1" id="KW-0378">Hydrolase</keyword>
<dbReference type="EMBL" id="WVHT01000004">
    <property type="protein sequence ID" value="MXV51412.1"/>
    <property type="molecule type" value="Genomic_DNA"/>
</dbReference>
<sequence>MQALIIIDAQNEFSGNGKRPVPDIERALKQIRRRLEQSRRNGSPIAWVRHFNKPDESPAFVPDTWGSEFLPGLGPLPGSANETEFHKDVYGAFTGSEIGKWLKDVKADEILLTGFYTHGCVSTTAREGIMAGLTVFIDPEATATCDINDDVLGWQSADEVKRSALLQLINMGVSLSKF</sequence>
<evidence type="ECO:0000259" key="2">
    <source>
        <dbReference type="Pfam" id="PF00857"/>
    </source>
</evidence>